<accession>A0A371HDY4</accession>
<protein>
    <submittedName>
        <fullName evidence="1">Uncharacterized protein</fullName>
    </submittedName>
</protein>
<name>A0A371HDY4_MUCPR</name>
<comment type="caution">
    <text evidence="1">The sequence shown here is derived from an EMBL/GenBank/DDBJ whole genome shotgun (WGS) entry which is preliminary data.</text>
</comment>
<reference evidence="1" key="1">
    <citation type="submission" date="2018-05" db="EMBL/GenBank/DDBJ databases">
        <title>Draft genome of Mucuna pruriens seed.</title>
        <authorList>
            <person name="Nnadi N.E."/>
            <person name="Vos R."/>
            <person name="Hasami M.H."/>
            <person name="Devisetty U.K."/>
            <person name="Aguiy J.C."/>
        </authorList>
    </citation>
    <scope>NUCLEOTIDE SEQUENCE [LARGE SCALE GENOMIC DNA]</scope>
    <source>
        <strain evidence="1">JCA_2017</strain>
    </source>
</reference>
<dbReference type="EMBL" id="QJKJ01002867">
    <property type="protein sequence ID" value="RDY00982.1"/>
    <property type="molecule type" value="Genomic_DNA"/>
</dbReference>
<gene>
    <name evidence="1" type="ORF">CR513_15757</name>
</gene>
<dbReference type="AlphaFoldDB" id="A0A371HDY4"/>
<evidence type="ECO:0000313" key="2">
    <source>
        <dbReference type="Proteomes" id="UP000257109"/>
    </source>
</evidence>
<feature type="non-terminal residue" evidence="1">
    <location>
        <position position="1"/>
    </location>
</feature>
<evidence type="ECO:0000313" key="1">
    <source>
        <dbReference type="EMBL" id="RDY00982.1"/>
    </source>
</evidence>
<keyword evidence="2" id="KW-1185">Reference proteome</keyword>
<dbReference type="Proteomes" id="UP000257109">
    <property type="component" value="Unassembled WGS sequence"/>
</dbReference>
<proteinExistence type="predicted"/>
<sequence>MSSSALGNKNLTHPKEVGSSNPATPGICVNQLSLNKQNAKVLLAHAVNLDNYHVIDVWGCHVVPMCNRLLIQSLVRDLPYPFLVSGVPFKTPVVAPIRIELILVSPLGLVESVLTLHSRFCPWDGSGSNSQTKIYSTKFAPSRFRLRQTKWGLKMRALLVSQDLDQTSGGDKMVVGKSIADHIDDFNKKSRRGILEDNTKATRRTTLRGKTLLGVDIPREVKLPRLGLIDWFELLITSNVEHQHEE</sequence>
<organism evidence="1 2">
    <name type="scientific">Mucuna pruriens</name>
    <name type="common">Velvet bean</name>
    <name type="synonym">Dolichos pruriens</name>
    <dbReference type="NCBI Taxonomy" id="157652"/>
    <lineage>
        <taxon>Eukaryota</taxon>
        <taxon>Viridiplantae</taxon>
        <taxon>Streptophyta</taxon>
        <taxon>Embryophyta</taxon>
        <taxon>Tracheophyta</taxon>
        <taxon>Spermatophyta</taxon>
        <taxon>Magnoliopsida</taxon>
        <taxon>eudicotyledons</taxon>
        <taxon>Gunneridae</taxon>
        <taxon>Pentapetalae</taxon>
        <taxon>rosids</taxon>
        <taxon>fabids</taxon>
        <taxon>Fabales</taxon>
        <taxon>Fabaceae</taxon>
        <taxon>Papilionoideae</taxon>
        <taxon>50 kb inversion clade</taxon>
        <taxon>NPAAA clade</taxon>
        <taxon>indigoferoid/millettioid clade</taxon>
        <taxon>Phaseoleae</taxon>
        <taxon>Mucuna</taxon>
    </lineage>
</organism>